<keyword evidence="7 13" id="KW-0862">Zinc</keyword>
<dbReference type="CDD" id="cd01667">
    <property type="entry name" value="TGS_ThrRS"/>
    <property type="match status" value="1"/>
</dbReference>
<dbReference type="Proteomes" id="UP000029444">
    <property type="component" value="Unassembled WGS sequence"/>
</dbReference>
<dbReference type="InterPro" id="IPR004095">
    <property type="entry name" value="TGS"/>
</dbReference>
<dbReference type="FunFam" id="3.30.930.10:FF:000002">
    <property type="entry name" value="Threonine--tRNA ligase"/>
    <property type="match status" value="1"/>
</dbReference>
<dbReference type="InterPro" id="IPR033728">
    <property type="entry name" value="ThrRS_core"/>
</dbReference>
<evidence type="ECO:0000256" key="4">
    <source>
        <dbReference type="ARBA" id="ARBA00022598"/>
    </source>
</evidence>
<dbReference type="GO" id="GO:0005524">
    <property type="term" value="F:ATP binding"/>
    <property type="evidence" value="ECO:0007669"/>
    <property type="project" value="UniProtKB-UniRule"/>
</dbReference>
<dbReference type="HAMAP" id="MF_00184">
    <property type="entry name" value="Thr_tRNA_synth"/>
    <property type="match status" value="1"/>
</dbReference>
<evidence type="ECO:0000256" key="8">
    <source>
        <dbReference type="ARBA" id="ARBA00022840"/>
    </source>
</evidence>
<accession>A0A095UPV8</accession>
<evidence type="ECO:0000313" key="16">
    <source>
        <dbReference type="EMBL" id="KGD64560.1"/>
    </source>
</evidence>
<dbReference type="InterPro" id="IPR002314">
    <property type="entry name" value="aa-tRNA-synt_IIb"/>
</dbReference>
<dbReference type="InterPro" id="IPR018163">
    <property type="entry name" value="Thr/Ala-tRNA-synth_IIc_edit"/>
</dbReference>
<dbReference type="Gene3D" id="3.30.54.20">
    <property type="match status" value="1"/>
</dbReference>
<sequence length="638" mass="72311">MSVSYRLPDGATMEFDQPASALDIAERISKKLAKQALAAKVNGNLIDVYLPIDDGATVEIVTRDTDDALELIRHDAAHIMAEAVQELFPDTQVTIGPTIENGFYYDFHRAEPFTPDDLKTIEKRMQDIVRRNEDIRREVWDRDEAVEFFLKAGEEFKAEIIRDLPADQEVSLYRQGDFIDLCRGPHLPSTSKLGDGFKLTKVAGAYWRGDASKAQLQRIYGTAWRDKKELNAYLKQLEEAAKRDHRKLAKEMGLFHIQQEAVGSMFWHPKGWRMRKNLENYIRGKMEKGGYQEVSTPQMMDRILWEQSGHWDKYGEDMFTVCTHDHKEMAVKPMNCPGHVQIFKQGITSYRDLPIRLGEFTTLFRNEAHGALHGLMRARSFSQDDAHIFCTEEQINEETAGFIKMLREVYQDFGFDSFRIKFSDRPDNRAGSDETWDKAEGALRSAVESLGLECELNPGEGAFYGPKLEFVLRDAIGRDWQCGTLQVDFVLPDRLDAEYVAEDGSRQRPVMLHRAVLGSLERFLGILIESTAGHLPLWLSPVPVAICTITNAADDYAREVQQKLVAAGVPAELDIRNEKIGFKVREHSKTKTPRIWVIGEKEAEDKQVAVRTLGSQATETVDLDEAVAALAAAARLPI</sequence>
<dbReference type="Gene3D" id="3.10.20.30">
    <property type="match status" value="1"/>
</dbReference>
<evidence type="ECO:0000256" key="1">
    <source>
        <dbReference type="ARBA" id="ARBA00008226"/>
    </source>
</evidence>
<evidence type="ECO:0000256" key="12">
    <source>
        <dbReference type="ARBA" id="ARBA00049515"/>
    </source>
</evidence>
<dbReference type="STRING" id="1177154.Y5S_02315"/>
<gene>
    <name evidence="13" type="primary">thrS</name>
    <name evidence="16" type="ORF">Y5S_02315</name>
</gene>
<dbReference type="SUPFAM" id="SSF55681">
    <property type="entry name" value="Class II aaRS and biotin synthetases"/>
    <property type="match status" value="1"/>
</dbReference>
<dbReference type="InterPro" id="IPR012675">
    <property type="entry name" value="Beta-grasp_dom_sf"/>
</dbReference>
<reference evidence="16 17" key="1">
    <citation type="submission" date="2012-09" db="EMBL/GenBank/DDBJ databases">
        <title>Genome Sequence of alkane-degrading Bacterium Alcanivorax sp. 19-m-6.</title>
        <authorList>
            <person name="Lai Q."/>
            <person name="Shao Z."/>
        </authorList>
    </citation>
    <scope>NUCLEOTIDE SEQUENCE [LARGE SCALE GENOMIC DNA]</scope>
    <source>
        <strain evidence="16 17">19-m-6</strain>
    </source>
</reference>
<dbReference type="FunFam" id="3.40.50.800:FF:000001">
    <property type="entry name" value="Threonine--tRNA ligase"/>
    <property type="match status" value="1"/>
</dbReference>
<comment type="subunit">
    <text evidence="13">Homodimer.</text>
</comment>
<dbReference type="PANTHER" id="PTHR11451:SF44">
    <property type="entry name" value="THREONINE--TRNA LIGASE, CHLOROPLASTIC_MITOCHONDRIAL 2"/>
    <property type="match status" value="1"/>
</dbReference>
<dbReference type="SUPFAM" id="SSF52954">
    <property type="entry name" value="Class II aaRS ABD-related"/>
    <property type="match status" value="1"/>
</dbReference>
<feature type="binding site" evidence="13">
    <location>
        <position position="513"/>
    </location>
    <ligand>
        <name>Zn(2+)</name>
        <dbReference type="ChEBI" id="CHEBI:29105"/>
        <note>catalytic</note>
    </ligand>
</feature>
<keyword evidence="4 13" id="KW-0436">Ligase</keyword>
<dbReference type="PANTHER" id="PTHR11451">
    <property type="entry name" value="THREONINE-TRNA LIGASE"/>
    <property type="match status" value="1"/>
</dbReference>
<dbReference type="InterPro" id="IPR045864">
    <property type="entry name" value="aa-tRNA-synth_II/BPL/LPL"/>
</dbReference>
<dbReference type="InterPro" id="IPR012676">
    <property type="entry name" value="TGS-like"/>
</dbReference>
<dbReference type="FunFam" id="3.30.980.10:FF:000005">
    <property type="entry name" value="Threonyl-tRNA synthetase, mitochondrial"/>
    <property type="match status" value="1"/>
</dbReference>
<dbReference type="Gene3D" id="3.30.930.10">
    <property type="entry name" value="Bira Bifunctional Protein, Domain 2"/>
    <property type="match status" value="1"/>
</dbReference>
<dbReference type="PRINTS" id="PR01047">
    <property type="entry name" value="TRNASYNTHTHR"/>
</dbReference>
<comment type="cofactor">
    <cofactor evidence="13">
        <name>Zn(2+)</name>
        <dbReference type="ChEBI" id="CHEBI:29105"/>
    </cofactor>
    <text evidence="13">Binds 1 zinc ion per subunit.</text>
</comment>
<dbReference type="Pfam" id="PF03129">
    <property type="entry name" value="HGTP_anticodon"/>
    <property type="match status" value="1"/>
</dbReference>
<evidence type="ECO:0000259" key="14">
    <source>
        <dbReference type="PROSITE" id="PS50862"/>
    </source>
</evidence>
<evidence type="ECO:0000256" key="13">
    <source>
        <dbReference type="HAMAP-Rule" id="MF_00184"/>
    </source>
</evidence>
<dbReference type="InterPro" id="IPR012947">
    <property type="entry name" value="tRNA_SAD"/>
</dbReference>
<comment type="caution">
    <text evidence="16">The sequence shown here is derived from an EMBL/GenBank/DDBJ whole genome shotgun (WGS) entry which is preliminary data.</text>
</comment>
<dbReference type="Pfam" id="PF00587">
    <property type="entry name" value="tRNA-synt_2b"/>
    <property type="match status" value="1"/>
</dbReference>
<dbReference type="InterPro" id="IPR002320">
    <property type="entry name" value="Thr-tRNA-ligase_IIa"/>
</dbReference>
<evidence type="ECO:0000256" key="11">
    <source>
        <dbReference type="ARBA" id="ARBA00023146"/>
    </source>
</evidence>
<dbReference type="InterPro" id="IPR004154">
    <property type="entry name" value="Anticodon-bd"/>
</dbReference>
<dbReference type="GO" id="GO:0046872">
    <property type="term" value="F:metal ion binding"/>
    <property type="evidence" value="ECO:0007669"/>
    <property type="project" value="UniProtKB-KW"/>
</dbReference>
<dbReference type="EMBL" id="ARXV01000008">
    <property type="protein sequence ID" value="KGD64560.1"/>
    <property type="molecule type" value="Genomic_DNA"/>
</dbReference>
<dbReference type="Gene3D" id="3.40.50.800">
    <property type="entry name" value="Anticodon-binding domain"/>
    <property type="match status" value="1"/>
</dbReference>
<keyword evidence="2 13" id="KW-0963">Cytoplasm</keyword>
<dbReference type="SMART" id="SM00863">
    <property type="entry name" value="tRNA_SAD"/>
    <property type="match status" value="1"/>
</dbReference>
<evidence type="ECO:0000259" key="15">
    <source>
        <dbReference type="PROSITE" id="PS51880"/>
    </source>
</evidence>
<dbReference type="GO" id="GO:0005737">
    <property type="term" value="C:cytoplasm"/>
    <property type="evidence" value="ECO:0007669"/>
    <property type="project" value="UniProtKB-SubCell"/>
</dbReference>
<dbReference type="Pfam" id="PF02824">
    <property type="entry name" value="TGS"/>
    <property type="match status" value="1"/>
</dbReference>
<dbReference type="PROSITE" id="PS50862">
    <property type="entry name" value="AA_TRNA_LIGASE_II"/>
    <property type="match status" value="1"/>
</dbReference>
<dbReference type="CDD" id="cd00771">
    <property type="entry name" value="ThrRS_core"/>
    <property type="match status" value="1"/>
</dbReference>
<evidence type="ECO:0000256" key="7">
    <source>
        <dbReference type="ARBA" id="ARBA00022833"/>
    </source>
</evidence>
<keyword evidence="5 13" id="KW-0479">Metal-binding</keyword>
<name>A0A095UPV8_9GAMM</name>
<feature type="binding site" evidence="13">
    <location>
        <position position="336"/>
    </location>
    <ligand>
        <name>Zn(2+)</name>
        <dbReference type="ChEBI" id="CHEBI:29105"/>
        <note>catalytic</note>
    </ligand>
</feature>
<keyword evidence="11 13" id="KW-0030">Aminoacyl-tRNA synthetase</keyword>
<evidence type="ECO:0000256" key="10">
    <source>
        <dbReference type="ARBA" id="ARBA00022917"/>
    </source>
</evidence>
<dbReference type="PROSITE" id="PS51880">
    <property type="entry name" value="TGS"/>
    <property type="match status" value="1"/>
</dbReference>
<protein>
    <recommendedName>
        <fullName evidence="13">Threonine--tRNA ligase</fullName>
        <ecNumber evidence="13">6.1.1.3</ecNumber>
    </recommendedName>
    <alternativeName>
        <fullName evidence="13">Threonyl-tRNA synthetase</fullName>
        <shortName evidence="13">ThrRS</shortName>
    </alternativeName>
</protein>
<evidence type="ECO:0000256" key="6">
    <source>
        <dbReference type="ARBA" id="ARBA00022741"/>
    </source>
</evidence>
<comment type="subcellular location">
    <subcellularLocation>
        <location evidence="13">Cytoplasm</location>
    </subcellularLocation>
</comment>
<feature type="binding site" evidence="13">
    <location>
        <position position="387"/>
    </location>
    <ligand>
        <name>Zn(2+)</name>
        <dbReference type="ChEBI" id="CHEBI:29105"/>
        <note>catalytic</note>
    </ligand>
</feature>
<dbReference type="GO" id="GO:0004829">
    <property type="term" value="F:threonine-tRNA ligase activity"/>
    <property type="evidence" value="ECO:0007669"/>
    <property type="project" value="UniProtKB-UniRule"/>
</dbReference>
<dbReference type="Pfam" id="PF07973">
    <property type="entry name" value="tRNA_SAD"/>
    <property type="match status" value="1"/>
</dbReference>
<keyword evidence="8 13" id="KW-0067">ATP-binding</keyword>
<evidence type="ECO:0000256" key="9">
    <source>
        <dbReference type="ARBA" id="ARBA00022884"/>
    </source>
</evidence>
<dbReference type="EC" id="6.1.1.3" evidence="13"/>
<dbReference type="PATRIC" id="fig|1177154.3.peg.2355"/>
<organism evidence="16 17">
    <name type="scientific">Alcanivorax nanhaiticus</name>
    <dbReference type="NCBI Taxonomy" id="1177154"/>
    <lineage>
        <taxon>Bacteria</taxon>
        <taxon>Pseudomonadati</taxon>
        <taxon>Pseudomonadota</taxon>
        <taxon>Gammaproteobacteria</taxon>
        <taxon>Oceanospirillales</taxon>
        <taxon>Alcanivoracaceae</taxon>
        <taxon>Alcanivorax</taxon>
    </lineage>
</organism>
<dbReference type="GO" id="GO:0006435">
    <property type="term" value="P:threonyl-tRNA aminoacylation"/>
    <property type="evidence" value="ECO:0007669"/>
    <property type="project" value="UniProtKB-UniRule"/>
</dbReference>
<keyword evidence="17" id="KW-1185">Reference proteome</keyword>
<dbReference type="GO" id="GO:0000049">
    <property type="term" value="F:tRNA binding"/>
    <property type="evidence" value="ECO:0007669"/>
    <property type="project" value="UniProtKB-KW"/>
</dbReference>
<dbReference type="RefSeq" id="WP_035233142.1">
    <property type="nucleotide sequence ID" value="NZ_ARXV01000008.1"/>
</dbReference>
<keyword evidence="3 13" id="KW-0820">tRNA-binding</keyword>
<evidence type="ECO:0000313" key="17">
    <source>
        <dbReference type="Proteomes" id="UP000029444"/>
    </source>
</evidence>
<dbReference type="FunFam" id="3.30.54.20:FF:000002">
    <property type="entry name" value="Threonine--tRNA ligase"/>
    <property type="match status" value="1"/>
</dbReference>
<dbReference type="InterPro" id="IPR047246">
    <property type="entry name" value="ThrRS_anticodon"/>
</dbReference>
<dbReference type="eggNOG" id="COG0441">
    <property type="taxonomic scope" value="Bacteria"/>
</dbReference>
<keyword evidence="10 13" id="KW-0648">Protein biosynthesis</keyword>
<comment type="catalytic activity">
    <reaction evidence="12 13">
        <text>tRNA(Thr) + L-threonine + ATP = L-threonyl-tRNA(Thr) + AMP + diphosphate + H(+)</text>
        <dbReference type="Rhea" id="RHEA:24624"/>
        <dbReference type="Rhea" id="RHEA-COMP:9670"/>
        <dbReference type="Rhea" id="RHEA-COMP:9704"/>
        <dbReference type="ChEBI" id="CHEBI:15378"/>
        <dbReference type="ChEBI" id="CHEBI:30616"/>
        <dbReference type="ChEBI" id="CHEBI:33019"/>
        <dbReference type="ChEBI" id="CHEBI:57926"/>
        <dbReference type="ChEBI" id="CHEBI:78442"/>
        <dbReference type="ChEBI" id="CHEBI:78534"/>
        <dbReference type="ChEBI" id="CHEBI:456215"/>
        <dbReference type="EC" id="6.1.1.3"/>
    </reaction>
</comment>
<dbReference type="InterPro" id="IPR006195">
    <property type="entry name" value="aa-tRNA-synth_II"/>
</dbReference>
<keyword evidence="6 13" id="KW-0547">Nucleotide-binding</keyword>
<proteinExistence type="inferred from homology"/>
<dbReference type="Gene3D" id="3.30.980.10">
    <property type="entry name" value="Threonyl-trna Synthetase, Chain A, domain 2"/>
    <property type="match status" value="1"/>
</dbReference>
<dbReference type="SUPFAM" id="SSF81271">
    <property type="entry name" value="TGS-like"/>
    <property type="match status" value="1"/>
</dbReference>
<dbReference type="InterPro" id="IPR036621">
    <property type="entry name" value="Anticodon-bd_dom_sf"/>
</dbReference>
<evidence type="ECO:0000256" key="3">
    <source>
        <dbReference type="ARBA" id="ARBA00022555"/>
    </source>
</evidence>
<dbReference type="CDD" id="cd00860">
    <property type="entry name" value="ThrRS_anticodon"/>
    <property type="match status" value="1"/>
</dbReference>
<dbReference type="AlphaFoldDB" id="A0A095UPV8"/>
<dbReference type="OrthoDB" id="9802304at2"/>
<comment type="similarity">
    <text evidence="1 13">Belongs to the class-II aminoacyl-tRNA synthetase family.</text>
</comment>
<keyword evidence="9 13" id="KW-0694">RNA-binding</keyword>
<comment type="caution">
    <text evidence="13">Lacks conserved residue(s) required for the propagation of feature annotation.</text>
</comment>
<feature type="domain" description="TGS" evidence="15">
    <location>
        <begin position="1"/>
        <end position="62"/>
    </location>
</feature>
<evidence type="ECO:0000256" key="2">
    <source>
        <dbReference type="ARBA" id="ARBA00022490"/>
    </source>
</evidence>
<dbReference type="NCBIfam" id="TIGR00418">
    <property type="entry name" value="thrS"/>
    <property type="match status" value="1"/>
</dbReference>
<feature type="domain" description="Aminoacyl-transfer RNA synthetases class-II family profile" evidence="14">
    <location>
        <begin position="244"/>
        <end position="536"/>
    </location>
</feature>
<evidence type="ECO:0000256" key="5">
    <source>
        <dbReference type="ARBA" id="ARBA00022723"/>
    </source>
</evidence>
<dbReference type="SUPFAM" id="SSF55186">
    <property type="entry name" value="ThrRS/AlaRS common domain"/>
    <property type="match status" value="1"/>
</dbReference>